<comment type="subcellular location">
    <subcellularLocation>
        <location evidence="1">Host membrane</location>
    </subcellularLocation>
</comment>
<evidence type="ECO:0000256" key="2">
    <source>
        <dbReference type="ARBA" id="ARBA00022870"/>
    </source>
</evidence>
<keyword evidence="5" id="KW-0175">Coiled coil</keyword>
<evidence type="ECO:0000256" key="3">
    <source>
        <dbReference type="ARBA" id="ARBA00023026"/>
    </source>
</evidence>
<feature type="transmembrane region" description="Helical" evidence="6">
    <location>
        <begin position="107"/>
        <end position="132"/>
    </location>
</feature>
<sequence length="428" mass="46363">MAMLTTFPAAGMRGGLPVLRQSLESLDPASAAELPASGREGLDIDTLMLKLTFELKRFVGTLAAQTLEIDKVMVEKMTALINERIKTQAEELKKNAEAAAKARKAGILGVVIAWAMAAVDAVIGVAKVVGGFLSANPMMVSGGFMNIASGALGIAAAAFSTLALLDERRRDKWAGIASKLSCAAMSVSIAAAFVDITSALRNALLAHIASKATKQILANKSGAIVGEILKSGGNEIFADVSKRFAKQVSEQVGTWMKKEGVRPLLMRVINNQKEMFAQIEKIAEKSFRKGAGKAFLDLDLYARGSAREIGDRVLAATQAALEKSGRRLQNQVLIRLEAVNQIRATAQGAGRAGQGVLNGQRAELRLDADKLRVRRDELQTQYQHYEQDRKENNRRLQRLIRSDGDLTRVAQDRTRVRISVIQRIANMA</sequence>
<evidence type="ECO:0000256" key="6">
    <source>
        <dbReference type="SAM" id="Phobius"/>
    </source>
</evidence>
<proteinExistence type="inferred from homology"/>
<dbReference type="Pfam" id="PF04888">
    <property type="entry name" value="SseC"/>
    <property type="match status" value="1"/>
</dbReference>
<accession>A0A5E4Y8U8</accession>
<dbReference type="InterPro" id="IPR006972">
    <property type="entry name" value="BipB-like_C"/>
</dbReference>
<evidence type="ECO:0000256" key="1">
    <source>
        <dbReference type="ARBA" id="ARBA00004551"/>
    </source>
</evidence>
<keyword evidence="2" id="KW-1043">Host membrane</keyword>
<name>A0A5E4Y8U8_9BURK</name>
<protein>
    <submittedName>
        <fullName evidence="8">Secreted effector protein SseC</fullName>
    </submittedName>
</protein>
<gene>
    <name evidence="8" type="primary">sseC</name>
    <name evidence="8" type="ORF">PTE30175_04264</name>
</gene>
<evidence type="ECO:0000313" key="8">
    <source>
        <dbReference type="EMBL" id="VVE45096.1"/>
    </source>
</evidence>
<dbReference type="RefSeq" id="WP_150699052.1">
    <property type="nucleotide sequence ID" value="NZ_CABPRZ010000022.1"/>
</dbReference>
<reference evidence="8 9" key="1">
    <citation type="submission" date="2019-08" db="EMBL/GenBank/DDBJ databases">
        <authorList>
            <person name="Peeters C."/>
        </authorList>
    </citation>
    <scope>NUCLEOTIDE SEQUENCE [LARGE SCALE GENOMIC DNA]</scope>
    <source>
        <strain evidence="8 9">LMG 30175</strain>
    </source>
</reference>
<keyword evidence="3" id="KW-0843">Virulence</keyword>
<dbReference type="AlphaFoldDB" id="A0A5E4Y8U8"/>
<organism evidence="8 9">
    <name type="scientific">Pandoraea terrae</name>
    <dbReference type="NCBI Taxonomy" id="1537710"/>
    <lineage>
        <taxon>Bacteria</taxon>
        <taxon>Pseudomonadati</taxon>
        <taxon>Pseudomonadota</taxon>
        <taxon>Betaproteobacteria</taxon>
        <taxon>Burkholderiales</taxon>
        <taxon>Burkholderiaceae</taxon>
        <taxon>Pandoraea</taxon>
    </lineage>
</organism>
<comment type="similarity">
    <text evidence="4">Belongs to the SctE/SipB/YopB family.</text>
</comment>
<dbReference type="OrthoDB" id="6479672at2"/>
<keyword evidence="6" id="KW-1133">Transmembrane helix</keyword>
<dbReference type="EMBL" id="CABPRZ010000022">
    <property type="protein sequence ID" value="VVE45096.1"/>
    <property type="molecule type" value="Genomic_DNA"/>
</dbReference>
<keyword evidence="9" id="KW-1185">Reference proteome</keyword>
<feature type="coiled-coil region" evidence="5">
    <location>
        <begin position="361"/>
        <end position="402"/>
    </location>
</feature>
<keyword evidence="6" id="KW-0472">Membrane</keyword>
<keyword evidence="6" id="KW-0812">Transmembrane</keyword>
<evidence type="ECO:0000313" key="9">
    <source>
        <dbReference type="Proteomes" id="UP000414233"/>
    </source>
</evidence>
<dbReference type="GO" id="GO:0033644">
    <property type="term" value="C:host cell membrane"/>
    <property type="evidence" value="ECO:0007669"/>
    <property type="project" value="UniProtKB-SubCell"/>
</dbReference>
<feature type="domain" description="Translocator protein BipB-like C-terminal" evidence="7">
    <location>
        <begin position="54"/>
        <end position="408"/>
    </location>
</feature>
<feature type="transmembrane region" description="Helical" evidence="6">
    <location>
        <begin position="176"/>
        <end position="194"/>
    </location>
</feature>
<evidence type="ECO:0000256" key="5">
    <source>
        <dbReference type="SAM" id="Coils"/>
    </source>
</evidence>
<feature type="transmembrane region" description="Helical" evidence="6">
    <location>
        <begin position="144"/>
        <end position="164"/>
    </location>
</feature>
<evidence type="ECO:0000259" key="7">
    <source>
        <dbReference type="Pfam" id="PF04888"/>
    </source>
</evidence>
<evidence type="ECO:0000256" key="4">
    <source>
        <dbReference type="ARBA" id="ARBA00035640"/>
    </source>
</evidence>
<dbReference type="Proteomes" id="UP000414233">
    <property type="component" value="Unassembled WGS sequence"/>
</dbReference>